<accession>A0A9N7V2U6</accession>
<sequence>GQVSTLLICGLFHFNTLSPNPPQPLPKTPPTPHYLLLHHVIKNPGKKGRKEQGERKEAEIESGRGFSSLISPNFPPLICSRLEPDEDEDGTTKGSALDLPGHQCPPRHPERPNHPPPTAPPPHSLPPLTPTGRVPPSCSPAHPDCA</sequence>
<proteinExistence type="predicted"/>
<evidence type="ECO:0000313" key="2">
    <source>
        <dbReference type="EMBL" id="CAB1442019.1"/>
    </source>
</evidence>
<comment type="caution">
    <text evidence="2">The sequence shown here is derived from an EMBL/GenBank/DDBJ whole genome shotgun (WGS) entry which is preliminary data.</text>
</comment>
<dbReference type="EMBL" id="CADEAL010002767">
    <property type="protein sequence ID" value="CAB1442019.1"/>
    <property type="molecule type" value="Genomic_DNA"/>
</dbReference>
<feature type="compositionally biased region" description="Pro residues" evidence="1">
    <location>
        <begin position="114"/>
        <end position="129"/>
    </location>
</feature>
<organism evidence="2 3">
    <name type="scientific">Pleuronectes platessa</name>
    <name type="common">European plaice</name>
    <dbReference type="NCBI Taxonomy" id="8262"/>
    <lineage>
        <taxon>Eukaryota</taxon>
        <taxon>Metazoa</taxon>
        <taxon>Chordata</taxon>
        <taxon>Craniata</taxon>
        <taxon>Vertebrata</taxon>
        <taxon>Euteleostomi</taxon>
        <taxon>Actinopterygii</taxon>
        <taxon>Neopterygii</taxon>
        <taxon>Teleostei</taxon>
        <taxon>Neoteleostei</taxon>
        <taxon>Acanthomorphata</taxon>
        <taxon>Carangaria</taxon>
        <taxon>Pleuronectiformes</taxon>
        <taxon>Pleuronectoidei</taxon>
        <taxon>Pleuronectidae</taxon>
        <taxon>Pleuronectes</taxon>
    </lineage>
</organism>
<reference evidence="2" key="1">
    <citation type="submission" date="2020-03" db="EMBL/GenBank/DDBJ databases">
        <authorList>
            <person name="Weist P."/>
        </authorList>
    </citation>
    <scope>NUCLEOTIDE SEQUENCE</scope>
</reference>
<gene>
    <name evidence="2" type="ORF">PLEPLA_LOCUS29727</name>
</gene>
<feature type="non-terminal residue" evidence="2">
    <location>
        <position position="146"/>
    </location>
</feature>
<evidence type="ECO:0000313" key="3">
    <source>
        <dbReference type="Proteomes" id="UP001153269"/>
    </source>
</evidence>
<feature type="region of interest" description="Disordered" evidence="1">
    <location>
        <begin position="42"/>
        <end position="146"/>
    </location>
</feature>
<name>A0A9N7V2U6_PLEPL</name>
<dbReference type="AlphaFoldDB" id="A0A9N7V2U6"/>
<protein>
    <submittedName>
        <fullName evidence="2">Uncharacterized protein</fullName>
    </submittedName>
</protein>
<keyword evidence="3" id="KW-1185">Reference proteome</keyword>
<feature type="compositionally biased region" description="Basic and acidic residues" evidence="1">
    <location>
        <begin position="50"/>
        <end position="62"/>
    </location>
</feature>
<evidence type="ECO:0000256" key="1">
    <source>
        <dbReference type="SAM" id="MobiDB-lite"/>
    </source>
</evidence>
<dbReference type="Proteomes" id="UP001153269">
    <property type="component" value="Unassembled WGS sequence"/>
</dbReference>